<evidence type="ECO:0000313" key="4">
    <source>
        <dbReference type="Proteomes" id="UP001285441"/>
    </source>
</evidence>
<evidence type="ECO:0000256" key="1">
    <source>
        <dbReference type="SAM" id="MobiDB-lite"/>
    </source>
</evidence>
<dbReference type="EMBL" id="JAULSW010000005">
    <property type="protein sequence ID" value="KAK3381206.1"/>
    <property type="molecule type" value="Genomic_DNA"/>
</dbReference>
<comment type="caution">
    <text evidence="3">The sequence shown here is derived from an EMBL/GenBank/DDBJ whole genome shotgun (WGS) entry which is preliminary data.</text>
</comment>
<reference evidence="3" key="2">
    <citation type="submission" date="2023-06" db="EMBL/GenBank/DDBJ databases">
        <authorList>
            <consortium name="Lawrence Berkeley National Laboratory"/>
            <person name="Haridas S."/>
            <person name="Hensen N."/>
            <person name="Bonometti L."/>
            <person name="Westerberg I."/>
            <person name="Brannstrom I.O."/>
            <person name="Guillou S."/>
            <person name="Cros-Aarteil S."/>
            <person name="Calhoun S."/>
            <person name="Kuo A."/>
            <person name="Mondo S."/>
            <person name="Pangilinan J."/>
            <person name="Riley R."/>
            <person name="LaButti K."/>
            <person name="Andreopoulos B."/>
            <person name="Lipzen A."/>
            <person name="Chen C."/>
            <person name="Yanf M."/>
            <person name="Daum C."/>
            <person name="Ng V."/>
            <person name="Clum A."/>
            <person name="Steindorff A."/>
            <person name="Ohm R."/>
            <person name="Martin F."/>
            <person name="Silar P."/>
            <person name="Natvig D."/>
            <person name="Lalanne C."/>
            <person name="Gautier V."/>
            <person name="Ament-velasquez S.L."/>
            <person name="Kruys A."/>
            <person name="Hutchinson M.I."/>
            <person name="Powell A.J."/>
            <person name="Barry K."/>
            <person name="Miller A.N."/>
            <person name="Grigoriev I.V."/>
            <person name="Debuchy R."/>
            <person name="Gladieux P."/>
            <person name="Thoren M.H."/>
            <person name="Johannesson H."/>
        </authorList>
    </citation>
    <scope>NUCLEOTIDE SEQUENCE</scope>
    <source>
        <strain evidence="3">CBS 232.78</strain>
    </source>
</reference>
<dbReference type="AlphaFoldDB" id="A0AAE0NGW1"/>
<dbReference type="InterPro" id="IPR021838">
    <property type="entry name" value="DUF3431"/>
</dbReference>
<organism evidence="3 4">
    <name type="scientific">Podospora didyma</name>
    <dbReference type="NCBI Taxonomy" id="330526"/>
    <lineage>
        <taxon>Eukaryota</taxon>
        <taxon>Fungi</taxon>
        <taxon>Dikarya</taxon>
        <taxon>Ascomycota</taxon>
        <taxon>Pezizomycotina</taxon>
        <taxon>Sordariomycetes</taxon>
        <taxon>Sordariomycetidae</taxon>
        <taxon>Sordariales</taxon>
        <taxon>Podosporaceae</taxon>
        <taxon>Podospora</taxon>
    </lineage>
</organism>
<feature type="compositionally biased region" description="Polar residues" evidence="1">
    <location>
        <begin position="194"/>
        <end position="211"/>
    </location>
</feature>
<proteinExistence type="predicted"/>
<feature type="region of interest" description="Disordered" evidence="1">
    <location>
        <begin position="178"/>
        <end position="213"/>
    </location>
</feature>
<keyword evidence="2" id="KW-1133">Transmembrane helix</keyword>
<dbReference type="PANTHER" id="PTHR37490:SF3">
    <property type="entry name" value="DUF3431 DOMAIN CONTAINING PROTEIN"/>
    <property type="match status" value="1"/>
</dbReference>
<keyword evidence="4" id="KW-1185">Reference proteome</keyword>
<protein>
    <submittedName>
        <fullName evidence="3">Uncharacterized protein</fullName>
    </submittedName>
</protein>
<dbReference type="Proteomes" id="UP001285441">
    <property type="component" value="Unassembled WGS sequence"/>
</dbReference>
<reference evidence="3" key="1">
    <citation type="journal article" date="2023" name="Mol. Phylogenet. Evol.">
        <title>Genome-scale phylogeny and comparative genomics of the fungal order Sordariales.</title>
        <authorList>
            <person name="Hensen N."/>
            <person name="Bonometti L."/>
            <person name="Westerberg I."/>
            <person name="Brannstrom I.O."/>
            <person name="Guillou S."/>
            <person name="Cros-Aarteil S."/>
            <person name="Calhoun S."/>
            <person name="Haridas S."/>
            <person name="Kuo A."/>
            <person name="Mondo S."/>
            <person name="Pangilinan J."/>
            <person name="Riley R."/>
            <person name="LaButti K."/>
            <person name="Andreopoulos B."/>
            <person name="Lipzen A."/>
            <person name="Chen C."/>
            <person name="Yan M."/>
            <person name="Daum C."/>
            <person name="Ng V."/>
            <person name="Clum A."/>
            <person name="Steindorff A."/>
            <person name="Ohm R.A."/>
            <person name="Martin F."/>
            <person name="Silar P."/>
            <person name="Natvig D.O."/>
            <person name="Lalanne C."/>
            <person name="Gautier V."/>
            <person name="Ament-Velasquez S.L."/>
            <person name="Kruys A."/>
            <person name="Hutchinson M.I."/>
            <person name="Powell A.J."/>
            <person name="Barry K."/>
            <person name="Miller A.N."/>
            <person name="Grigoriev I.V."/>
            <person name="Debuchy R."/>
            <person name="Gladieux P."/>
            <person name="Hiltunen Thoren M."/>
            <person name="Johannesson H."/>
        </authorList>
    </citation>
    <scope>NUCLEOTIDE SEQUENCE</scope>
    <source>
        <strain evidence="3">CBS 232.78</strain>
    </source>
</reference>
<accession>A0AAE0NGW1</accession>
<name>A0AAE0NGW1_9PEZI</name>
<feature type="transmembrane region" description="Helical" evidence="2">
    <location>
        <begin position="9"/>
        <end position="27"/>
    </location>
</feature>
<gene>
    <name evidence="3" type="ORF">B0H63DRAFT_545682</name>
</gene>
<evidence type="ECO:0000256" key="2">
    <source>
        <dbReference type="SAM" id="Phobius"/>
    </source>
</evidence>
<keyword evidence="2" id="KW-0472">Membrane</keyword>
<dbReference type="PANTHER" id="PTHR37490">
    <property type="entry name" value="EXPRESSED PROTEIN"/>
    <property type="match status" value="1"/>
</dbReference>
<keyword evidence="2" id="KW-0812">Transmembrane</keyword>
<evidence type="ECO:0000313" key="3">
    <source>
        <dbReference type="EMBL" id="KAK3381206.1"/>
    </source>
</evidence>
<dbReference type="Pfam" id="PF11913">
    <property type="entry name" value="DUF3431"/>
    <property type="match status" value="1"/>
</dbReference>
<sequence>MRHSDRIRFPVKALLISTCFIVLVFHFQRRRDFRNGLSEGVPIKLYSSPEPVPVDVVVASMKHEDTERVHKHLPTHWRTTVYVVDDPTASLTVPENKGREAMAYLTCVSLLVFLSLAETTLFIHASRFAWHNDDPDHDAVASLRNLNIAHIQESGFVNLRCVWTLGCPAKIWPHQDATGTLKENSDDDAIPATRPSQPEKSSRKPSWNSCQAPMCPRWSARRAARSLGTRAMLCVATRATSPSAGLWVR</sequence>